<sequence length="187" mass="19296">MLSVLGAGTVVAGSLLDTFRTVHKGFEVELVITTSAWVTRSEPPSGPPENPALFAAGWPLVVCAVVVACAVVLTLRERTAFVGRVLVLGAAGALAGVVFLYLALVERQRSLYSFGPSGEPAAEVHYLGGTWMLVLGAIITLVGAVLAQQRVGSASVDEDGVVVRSLGGEDDTPPFGIAVPGDGREAR</sequence>
<protein>
    <recommendedName>
        <fullName evidence="5">Tryptophan-associated transmembrane protein (Trp_oprn_chp)</fullName>
    </recommendedName>
</protein>
<feature type="transmembrane region" description="Helical" evidence="1">
    <location>
        <begin position="52"/>
        <end position="73"/>
    </location>
</feature>
<evidence type="ECO:0000313" key="3">
    <source>
        <dbReference type="EMBL" id="SDP98433.1"/>
    </source>
</evidence>
<keyword evidence="4" id="KW-1185">Reference proteome</keyword>
<feature type="transmembrane region" description="Helical" evidence="1">
    <location>
        <begin position="85"/>
        <end position="104"/>
    </location>
</feature>
<gene>
    <name evidence="2" type="ORF">SAMN05421507_1138</name>
    <name evidence="3" type="ORF">SAMN05421507_13920</name>
</gene>
<evidence type="ECO:0000313" key="2">
    <source>
        <dbReference type="EMBL" id="SDP70702.1"/>
    </source>
</evidence>
<dbReference type="EMBL" id="FNIX01000013">
    <property type="protein sequence ID" value="SDP70702.1"/>
    <property type="molecule type" value="Genomic_DNA"/>
</dbReference>
<keyword evidence="1" id="KW-0812">Transmembrane</keyword>
<evidence type="ECO:0000313" key="4">
    <source>
        <dbReference type="Proteomes" id="UP000199691"/>
    </source>
</evidence>
<keyword evidence="1" id="KW-0472">Membrane</keyword>
<keyword evidence="1" id="KW-1133">Transmembrane helix</keyword>
<dbReference type="STRING" id="641025.SAMN05421507_1138"/>
<proteinExistence type="predicted"/>
<dbReference type="Proteomes" id="UP000199691">
    <property type="component" value="Unassembled WGS sequence"/>
</dbReference>
<evidence type="ECO:0000256" key="1">
    <source>
        <dbReference type="SAM" id="Phobius"/>
    </source>
</evidence>
<feature type="transmembrane region" description="Helical" evidence="1">
    <location>
        <begin position="124"/>
        <end position="147"/>
    </location>
</feature>
<reference evidence="3" key="2">
    <citation type="submission" date="2016-10" db="EMBL/GenBank/DDBJ databases">
        <authorList>
            <person name="de Groot N.N."/>
        </authorList>
    </citation>
    <scope>NUCLEOTIDE SEQUENCE [LARGE SCALE GENOMIC DNA]</scope>
    <source>
        <strain evidence="3">CGMCC 4.6609</strain>
    </source>
</reference>
<organism evidence="3 4">
    <name type="scientific">Lentzea jiangxiensis</name>
    <dbReference type="NCBI Taxonomy" id="641025"/>
    <lineage>
        <taxon>Bacteria</taxon>
        <taxon>Bacillati</taxon>
        <taxon>Actinomycetota</taxon>
        <taxon>Actinomycetes</taxon>
        <taxon>Pseudonocardiales</taxon>
        <taxon>Pseudonocardiaceae</taxon>
        <taxon>Lentzea</taxon>
    </lineage>
</organism>
<name>A0A1H0X667_9PSEU</name>
<dbReference type="AlphaFoldDB" id="A0A1H0X667"/>
<reference evidence="4" key="1">
    <citation type="submission" date="2016-10" db="EMBL/GenBank/DDBJ databases">
        <authorList>
            <person name="Varghese N."/>
            <person name="Submissions S."/>
        </authorList>
    </citation>
    <scope>NUCLEOTIDE SEQUENCE [LARGE SCALE GENOMIC DNA]</scope>
    <source>
        <strain evidence="4">CGMCC 4.6609</strain>
    </source>
</reference>
<accession>A0A1H0X667</accession>
<dbReference type="EMBL" id="FNIX01000039">
    <property type="protein sequence ID" value="SDP98433.1"/>
    <property type="molecule type" value="Genomic_DNA"/>
</dbReference>
<evidence type="ECO:0008006" key="5">
    <source>
        <dbReference type="Google" id="ProtNLM"/>
    </source>
</evidence>